<dbReference type="PANTHER" id="PTHR24305">
    <property type="entry name" value="CYTOCHROME P450"/>
    <property type="match status" value="1"/>
</dbReference>
<dbReference type="InterPro" id="IPR050121">
    <property type="entry name" value="Cytochrome_P450_monoxygenase"/>
</dbReference>
<dbReference type="RefSeq" id="XP_024322386.1">
    <property type="nucleotide sequence ID" value="XM_024469529.1"/>
</dbReference>
<dbReference type="GO" id="GO:0004497">
    <property type="term" value="F:monooxygenase activity"/>
    <property type="evidence" value="ECO:0007669"/>
    <property type="project" value="InterPro"/>
</dbReference>
<dbReference type="OrthoDB" id="3435282at2759"/>
<reference evidence="3" key="1">
    <citation type="submission" date="2016-03" db="EMBL/GenBank/DDBJ databases">
        <title>Updated assembly of Pseudogymnoascus destructans, the fungus causing white-nose syndrome of bats.</title>
        <authorList>
            <person name="Palmer J.M."/>
            <person name="Drees K.P."/>
            <person name="Foster J.T."/>
            <person name="Lindner D.L."/>
        </authorList>
    </citation>
    <scope>NUCLEOTIDE SEQUENCE [LARGE SCALE GENOMIC DNA]</scope>
    <source>
        <strain evidence="3">20631-21</strain>
    </source>
</reference>
<gene>
    <name evidence="3" type="ORF">VC83_05922</name>
</gene>
<dbReference type="Gene3D" id="1.10.630.10">
    <property type="entry name" value="Cytochrome P450"/>
    <property type="match status" value="2"/>
</dbReference>
<evidence type="ECO:0000256" key="2">
    <source>
        <dbReference type="SAM" id="Phobius"/>
    </source>
</evidence>
<dbReference type="Pfam" id="PF00067">
    <property type="entry name" value="p450"/>
    <property type="match status" value="1"/>
</dbReference>
<dbReference type="GeneID" id="36288984"/>
<dbReference type="eggNOG" id="KOG0156">
    <property type="taxonomic scope" value="Eukaryota"/>
</dbReference>
<evidence type="ECO:0008006" key="4">
    <source>
        <dbReference type="Google" id="ProtNLM"/>
    </source>
</evidence>
<sequence>MLSIFQENHSTTAGQLGLVASVFLTISLLSSCVISYFRPGLRELPGPVLARFTLLWWVHIKGDGHVVYQNIHKRYGPIVRTGPNSVSIGDAAMIPKIYLSGHSYLKSSDLAPFTFMIDGKSVYVHYPGPCPPQGPKLEPLFDKCMPLFVAEMDKRAGSAVDFELTARVAIDRYDEKSADLRGDFLDYLRQKQLKNPHVMTDPDLINNILIFFVGAVNTNSASLRACFYYLVKTPYTYAKLVKELQDADAKGLLSESLSFTEGQKLPYLQACIKEALRMYPIVGTPLDRVVPKGGAILSGHFVPEGTVVGISGWATQRDKGVFGEIRPSRAMARCGREAG</sequence>
<dbReference type="SUPFAM" id="SSF48264">
    <property type="entry name" value="Cytochrome P450"/>
    <property type="match status" value="1"/>
</dbReference>
<protein>
    <recommendedName>
        <fullName evidence="4">Lanosterol 14-alpha-demethylase</fullName>
    </recommendedName>
</protein>
<dbReference type="EMBL" id="KV441401">
    <property type="protein sequence ID" value="OAF57095.1"/>
    <property type="molecule type" value="Genomic_DNA"/>
</dbReference>
<accession>A0A177A4B2</accession>
<name>A0A177A4B2_9PEZI</name>
<organism evidence="3">
    <name type="scientific">Pseudogymnoascus destructans</name>
    <dbReference type="NCBI Taxonomy" id="655981"/>
    <lineage>
        <taxon>Eukaryota</taxon>
        <taxon>Fungi</taxon>
        <taxon>Dikarya</taxon>
        <taxon>Ascomycota</taxon>
        <taxon>Pezizomycotina</taxon>
        <taxon>Leotiomycetes</taxon>
        <taxon>Thelebolales</taxon>
        <taxon>Thelebolaceae</taxon>
        <taxon>Pseudogymnoascus</taxon>
    </lineage>
</organism>
<dbReference type="PANTHER" id="PTHR24305:SF166">
    <property type="entry name" value="CYTOCHROME P450 12A4, MITOCHONDRIAL-RELATED"/>
    <property type="match status" value="1"/>
</dbReference>
<keyword evidence="2" id="KW-0472">Membrane</keyword>
<comment type="similarity">
    <text evidence="1">Belongs to the cytochrome P450 family.</text>
</comment>
<keyword evidence="2" id="KW-0812">Transmembrane</keyword>
<dbReference type="InterPro" id="IPR036396">
    <property type="entry name" value="Cyt_P450_sf"/>
</dbReference>
<evidence type="ECO:0000256" key="1">
    <source>
        <dbReference type="ARBA" id="ARBA00010617"/>
    </source>
</evidence>
<dbReference type="AlphaFoldDB" id="A0A177A4B2"/>
<dbReference type="GO" id="GO:0016705">
    <property type="term" value="F:oxidoreductase activity, acting on paired donors, with incorporation or reduction of molecular oxygen"/>
    <property type="evidence" value="ECO:0007669"/>
    <property type="project" value="InterPro"/>
</dbReference>
<keyword evidence="2" id="KW-1133">Transmembrane helix</keyword>
<dbReference type="InterPro" id="IPR001128">
    <property type="entry name" value="Cyt_P450"/>
</dbReference>
<feature type="transmembrane region" description="Helical" evidence="2">
    <location>
        <begin position="16"/>
        <end position="37"/>
    </location>
</feature>
<proteinExistence type="inferred from homology"/>
<dbReference type="Proteomes" id="UP000077154">
    <property type="component" value="Unassembled WGS sequence"/>
</dbReference>
<dbReference type="GO" id="GO:0005506">
    <property type="term" value="F:iron ion binding"/>
    <property type="evidence" value="ECO:0007669"/>
    <property type="project" value="InterPro"/>
</dbReference>
<dbReference type="GO" id="GO:0020037">
    <property type="term" value="F:heme binding"/>
    <property type="evidence" value="ECO:0007669"/>
    <property type="project" value="InterPro"/>
</dbReference>
<evidence type="ECO:0000313" key="3">
    <source>
        <dbReference type="EMBL" id="OAF57095.1"/>
    </source>
</evidence>
<dbReference type="VEuPathDB" id="FungiDB:GMDG_02286"/>